<organism evidence="2">
    <name type="scientific">uncultured Caudovirales phage</name>
    <dbReference type="NCBI Taxonomy" id="2100421"/>
    <lineage>
        <taxon>Viruses</taxon>
        <taxon>Duplodnaviria</taxon>
        <taxon>Heunggongvirae</taxon>
        <taxon>Uroviricota</taxon>
        <taxon>Caudoviricetes</taxon>
        <taxon>Peduoviridae</taxon>
        <taxon>Maltschvirus</taxon>
        <taxon>Maltschvirus maltsch</taxon>
    </lineage>
</organism>
<feature type="region of interest" description="Disordered" evidence="1">
    <location>
        <begin position="179"/>
        <end position="206"/>
    </location>
</feature>
<gene>
    <name evidence="2" type="ORF">UFOVP167_46</name>
</gene>
<name>A0A6J7WCQ9_9CAUD</name>
<protein>
    <submittedName>
        <fullName evidence="2">Uncharacterized protein</fullName>
    </submittedName>
</protein>
<evidence type="ECO:0000256" key="1">
    <source>
        <dbReference type="SAM" id="MobiDB-lite"/>
    </source>
</evidence>
<evidence type="ECO:0000313" key="2">
    <source>
        <dbReference type="EMBL" id="CAB5195050.1"/>
    </source>
</evidence>
<reference evidence="2" key="1">
    <citation type="submission" date="2020-05" db="EMBL/GenBank/DDBJ databases">
        <authorList>
            <person name="Chiriac C."/>
            <person name="Salcher M."/>
            <person name="Ghai R."/>
            <person name="Kavagutti S V."/>
        </authorList>
    </citation>
    <scope>NUCLEOTIDE SEQUENCE</scope>
</reference>
<sequence length="206" mass="22450">MALGFSTEASTGGSKFLPVVKFDAKSGDMICINREPGQKPGEWEKTEAEVELPTKVVIDFENMEVGWISFAPTYSAVMVKVGNPFPAQPTPDHKQAIRAKVFFKEHGLREFSPTSKMVLRVIDNLHNDYLAAADKNAGKMPVVSINGTKPVKITTPQGELRFKVPDMVISGWTEAPAAFSGAAEAPVEQPKAKPAKPVQADDFEDF</sequence>
<dbReference type="EMBL" id="LR798222">
    <property type="protein sequence ID" value="CAB5195050.1"/>
    <property type="molecule type" value="Genomic_DNA"/>
</dbReference>
<accession>A0A6J7WCQ9</accession>
<proteinExistence type="predicted"/>